<keyword evidence="4" id="KW-0233">DNA recombination</keyword>
<dbReference type="InterPro" id="IPR010998">
    <property type="entry name" value="Integrase_recombinase_N"/>
</dbReference>
<dbReference type="RefSeq" id="WP_145431273.1">
    <property type="nucleotide sequence ID" value="NZ_CP036339.1"/>
</dbReference>
<evidence type="ECO:0000259" key="7">
    <source>
        <dbReference type="PROSITE" id="PS51900"/>
    </source>
</evidence>
<keyword evidence="2" id="KW-0229">DNA integration</keyword>
<dbReference type="Gene3D" id="1.10.443.10">
    <property type="entry name" value="Intergrase catalytic core"/>
    <property type="match status" value="1"/>
</dbReference>
<dbReference type="GO" id="GO:0015074">
    <property type="term" value="P:DNA integration"/>
    <property type="evidence" value="ECO:0007669"/>
    <property type="project" value="UniProtKB-KW"/>
</dbReference>
<dbReference type="AlphaFoldDB" id="A0A517TTQ6"/>
<dbReference type="KEGG" id="llh:I41_09170"/>
<feature type="domain" description="Core-binding (CB)" evidence="7">
    <location>
        <begin position="81"/>
        <end position="170"/>
    </location>
</feature>
<evidence type="ECO:0000256" key="4">
    <source>
        <dbReference type="ARBA" id="ARBA00023172"/>
    </source>
</evidence>
<dbReference type="GO" id="GO:0003677">
    <property type="term" value="F:DNA binding"/>
    <property type="evidence" value="ECO:0007669"/>
    <property type="project" value="UniProtKB-UniRule"/>
</dbReference>
<dbReference type="GO" id="GO:0006310">
    <property type="term" value="P:DNA recombination"/>
    <property type="evidence" value="ECO:0007669"/>
    <property type="project" value="UniProtKB-KW"/>
</dbReference>
<dbReference type="Pfam" id="PF00589">
    <property type="entry name" value="Phage_integrase"/>
    <property type="match status" value="1"/>
</dbReference>
<dbReference type="EMBL" id="CP036339">
    <property type="protein sequence ID" value="QDT71757.1"/>
    <property type="molecule type" value="Genomic_DNA"/>
</dbReference>
<dbReference type="PROSITE" id="PS51898">
    <property type="entry name" value="TYR_RECOMBINASE"/>
    <property type="match status" value="1"/>
</dbReference>
<dbReference type="OrthoDB" id="212062at2"/>
<dbReference type="PANTHER" id="PTHR30349">
    <property type="entry name" value="PHAGE INTEGRASE-RELATED"/>
    <property type="match status" value="1"/>
</dbReference>
<dbReference type="CDD" id="cd00796">
    <property type="entry name" value="INT_Rci_Hp1_C"/>
    <property type="match status" value="1"/>
</dbReference>
<gene>
    <name evidence="8" type="ORF">I41_09170</name>
</gene>
<dbReference type="InterPro" id="IPR013762">
    <property type="entry name" value="Integrase-like_cat_sf"/>
</dbReference>
<reference evidence="8 9" key="1">
    <citation type="submission" date="2019-02" db="EMBL/GenBank/DDBJ databases">
        <title>Deep-cultivation of Planctomycetes and their phenomic and genomic characterization uncovers novel biology.</title>
        <authorList>
            <person name="Wiegand S."/>
            <person name="Jogler M."/>
            <person name="Boedeker C."/>
            <person name="Pinto D."/>
            <person name="Vollmers J."/>
            <person name="Rivas-Marin E."/>
            <person name="Kohn T."/>
            <person name="Peeters S.H."/>
            <person name="Heuer A."/>
            <person name="Rast P."/>
            <person name="Oberbeckmann S."/>
            <person name="Bunk B."/>
            <person name="Jeske O."/>
            <person name="Meyerdierks A."/>
            <person name="Storesund J.E."/>
            <person name="Kallscheuer N."/>
            <person name="Luecker S."/>
            <person name="Lage O.M."/>
            <person name="Pohl T."/>
            <person name="Merkel B.J."/>
            <person name="Hornburger P."/>
            <person name="Mueller R.-W."/>
            <person name="Bruemmer F."/>
            <person name="Labrenz M."/>
            <person name="Spormann A.M."/>
            <person name="Op den Camp H."/>
            <person name="Overmann J."/>
            <person name="Amann R."/>
            <person name="Jetten M.S.M."/>
            <person name="Mascher T."/>
            <person name="Medema M.H."/>
            <person name="Devos D.P."/>
            <person name="Kaster A.-K."/>
            <person name="Ovreas L."/>
            <person name="Rohde M."/>
            <person name="Galperin M.Y."/>
            <person name="Jogler C."/>
        </authorList>
    </citation>
    <scope>NUCLEOTIDE SEQUENCE [LARGE SCALE GENOMIC DNA]</scope>
    <source>
        <strain evidence="8 9">I41</strain>
    </source>
</reference>
<dbReference type="PROSITE" id="PS51900">
    <property type="entry name" value="CB"/>
    <property type="match status" value="1"/>
</dbReference>
<feature type="domain" description="Tyr recombinase" evidence="6">
    <location>
        <begin position="191"/>
        <end position="394"/>
    </location>
</feature>
<dbReference type="Proteomes" id="UP000317909">
    <property type="component" value="Chromosome"/>
</dbReference>
<evidence type="ECO:0000256" key="3">
    <source>
        <dbReference type="ARBA" id="ARBA00023125"/>
    </source>
</evidence>
<dbReference type="InterPro" id="IPR044068">
    <property type="entry name" value="CB"/>
</dbReference>
<dbReference type="SUPFAM" id="SSF56349">
    <property type="entry name" value="DNA breaking-rejoining enzymes"/>
    <property type="match status" value="1"/>
</dbReference>
<evidence type="ECO:0000313" key="8">
    <source>
        <dbReference type="EMBL" id="QDT71757.1"/>
    </source>
</evidence>
<evidence type="ECO:0000256" key="1">
    <source>
        <dbReference type="ARBA" id="ARBA00008857"/>
    </source>
</evidence>
<protein>
    <submittedName>
        <fullName evidence="8">Site-specific tyrosine recombinase XerD</fullName>
    </submittedName>
</protein>
<organism evidence="8 9">
    <name type="scientific">Lacipirellula limnantheis</name>
    <dbReference type="NCBI Taxonomy" id="2528024"/>
    <lineage>
        <taxon>Bacteria</taxon>
        <taxon>Pseudomonadati</taxon>
        <taxon>Planctomycetota</taxon>
        <taxon>Planctomycetia</taxon>
        <taxon>Pirellulales</taxon>
        <taxon>Lacipirellulaceae</taxon>
        <taxon>Lacipirellula</taxon>
    </lineage>
</organism>
<dbReference type="InterPro" id="IPR002104">
    <property type="entry name" value="Integrase_catalytic"/>
</dbReference>
<proteinExistence type="inferred from homology"/>
<comment type="similarity">
    <text evidence="1">Belongs to the 'phage' integrase family.</text>
</comment>
<evidence type="ECO:0000259" key="6">
    <source>
        <dbReference type="PROSITE" id="PS51898"/>
    </source>
</evidence>
<dbReference type="Gene3D" id="1.10.150.130">
    <property type="match status" value="1"/>
</dbReference>
<evidence type="ECO:0000256" key="2">
    <source>
        <dbReference type="ARBA" id="ARBA00022908"/>
    </source>
</evidence>
<dbReference type="InterPro" id="IPR011010">
    <property type="entry name" value="DNA_brk_join_enz"/>
</dbReference>
<dbReference type="PANTHER" id="PTHR30349:SF41">
    <property type="entry name" value="INTEGRASE_RECOMBINASE PROTEIN MJ0367-RELATED"/>
    <property type="match status" value="1"/>
</dbReference>
<accession>A0A517TTQ6</accession>
<keyword evidence="9" id="KW-1185">Reference proteome</keyword>
<evidence type="ECO:0000313" key="9">
    <source>
        <dbReference type="Proteomes" id="UP000317909"/>
    </source>
</evidence>
<evidence type="ECO:0000256" key="5">
    <source>
        <dbReference type="PROSITE-ProRule" id="PRU01248"/>
    </source>
</evidence>
<name>A0A517TTQ6_9BACT</name>
<keyword evidence="3 5" id="KW-0238">DNA-binding</keyword>
<sequence>MARKRLNEVVNGQYFQWLLTVRNEVYQADGRRNKPSTGRHSLGTRSREEALGNLKLLDQQTAVKRGKLDAALLLPSDRQDVTLQAGVDKYLKHVGRPKVAGGADIATVKRYRAVFAKAQLYLQSQGITSWSQVTAPRLDDYLAWLDAEGYAYATEFLEGTTIKQLNKYLIGEDLLPLTCKLNRSLRRPTGTDTYCYRHEEVAAMIKHCSAIKSLGWLTEVIIGLAHTGMRISELGSLSWACVDLTPTNPIITLKDESRSRRVKGRAPRTTKSRRDRRFPIHPDLYKLLSTKYAVGIRGRVFQAAKGGALHDGNLRKIFVEQVLTPLSEQFSTPEDEIGFKDGRLHSFRHYFCSWCANTGVSEQALMDWLGHRDSKMVQRYYHLHDPQAQQQMKKLGTIPGLGAT</sequence>
<dbReference type="InterPro" id="IPR050090">
    <property type="entry name" value="Tyrosine_recombinase_XerCD"/>
</dbReference>